<sequence>MDFEDGWATAPLQWVMSTLGRGQFARMGADPGLVAAVDQHVAVLRDTIPVDPEALGDYVLGFVDVLRERDWTFHGPHDPPALRLTAACWLAREHGFLTGDLPA</sequence>
<name>A0ABT4SHM5_9ACTN</name>
<dbReference type="RefSeq" id="WP_270157606.1">
    <property type="nucleotide sequence ID" value="NZ_JAPNNL010000119.1"/>
</dbReference>
<evidence type="ECO:0000313" key="2">
    <source>
        <dbReference type="Proteomes" id="UP001144036"/>
    </source>
</evidence>
<dbReference type="Proteomes" id="UP001144036">
    <property type="component" value="Unassembled WGS sequence"/>
</dbReference>
<gene>
    <name evidence="1" type="ORF">OUY22_25150</name>
</gene>
<accession>A0ABT4SHM5</accession>
<proteinExistence type="predicted"/>
<dbReference type="Pfam" id="PF19939">
    <property type="entry name" value="DUF6401"/>
    <property type="match status" value="1"/>
</dbReference>
<comment type="caution">
    <text evidence="1">The sequence shown here is derived from an EMBL/GenBank/DDBJ whole genome shotgun (WGS) entry which is preliminary data.</text>
</comment>
<dbReference type="EMBL" id="JAPNNL010000119">
    <property type="protein sequence ID" value="MDA0636713.1"/>
    <property type="molecule type" value="Genomic_DNA"/>
</dbReference>
<dbReference type="InterPro" id="IPR045647">
    <property type="entry name" value="DUF6401"/>
</dbReference>
<evidence type="ECO:0000313" key="1">
    <source>
        <dbReference type="EMBL" id="MDA0636713.1"/>
    </source>
</evidence>
<organism evidence="1 2">
    <name type="scientific">Nonomuraea corallina</name>
    <dbReference type="NCBI Taxonomy" id="2989783"/>
    <lineage>
        <taxon>Bacteria</taxon>
        <taxon>Bacillati</taxon>
        <taxon>Actinomycetota</taxon>
        <taxon>Actinomycetes</taxon>
        <taxon>Streptosporangiales</taxon>
        <taxon>Streptosporangiaceae</taxon>
        <taxon>Nonomuraea</taxon>
    </lineage>
</organism>
<protein>
    <submittedName>
        <fullName evidence="1">DUF6401 family natural product biosynthesis protein</fullName>
    </submittedName>
</protein>
<reference evidence="1" key="1">
    <citation type="submission" date="2022-11" db="EMBL/GenBank/DDBJ databases">
        <title>Nonomuraea corallina sp. nov., a new species of the genus Nonomuraea isolated from sea side sediment in Thai sea.</title>
        <authorList>
            <person name="Ngamcharungchit C."/>
            <person name="Matsumoto A."/>
            <person name="Suriyachadkun C."/>
            <person name="Panbangred W."/>
            <person name="Inahashi Y."/>
            <person name="Intra B."/>
        </authorList>
    </citation>
    <scope>NUCLEOTIDE SEQUENCE</scope>
    <source>
        <strain evidence="1">MCN248</strain>
    </source>
</reference>
<keyword evidence="2" id="KW-1185">Reference proteome</keyword>